<evidence type="ECO:0000313" key="1">
    <source>
        <dbReference type="EMBL" id="QDE58105.1"/>
    </source>
</evidence>
<sequence length="73" mass="9056">MIIHIHAHSFSIFSFYRLHIHRMYKFYCPNNKEKSKAPKQNVFEHVIFPAFFLPFFPYTHHKQTLWDKNEKNM</sequence>
<dbReference type="Proteomes" id="UP000001120">
    <property type="component" value="Chromosome"/>
</dbReference>
<gene>
    <name evidence="1" type="ORF">RBAM_38930</name>
</gene>
<keyword evidence="2" id="KW-1185">Reference proteome</keyword>
<dbReference type="AlphaFoldDB" id="A0A4Y6A861"/>
<protein>
    <submittedName>
        <fullName evidence="1">Uncharacterized protein</fullName>
    </submittedName>
</protein>
<proteinExistence type="predicted"/>
<organism evidence="1 2">
    <name type="scientific">Bacillus velezensis (strain DSM 23117 / BGSC 10A6 / LMG 26770 / FZB42)</name>
    <name type="common">Bacillus amyloliquefaciens subsp. plantarum</name>
    <dbReference type="NCBI Taxonomy" id="326423"/>
    <lineage>
        <taxon>Bacteria</taxon>
        <taxon>Bacillati</taxon>
        <taxon>Bacillota</taxon>
        <taxon>Bacilli</taxon>
        <taxon>Bacillales</taxon>
        <taxon>Bacillaceae</taxon>
        <taxon>Bacillus</taxon>
        <taxon>Bacillus amyloliquefaciens group</taxon>
    </lineage>
</organism>
<dbReference type="EMBL" id="CP000560">
    <property type="protein sequence ID" value="QDE58105.1"/>
    <property type="molecule type" value="Genomic_DNA"/>
</dbReference>
<accession>A0A4Y6A861</accession>
<evidence type="ECO:0000313" key="2">
    <source>
        <dbReference type="Proteomes" id="UP000001120"/>
    </source>
</evidence>
<dbReference type="KEGG" id="bay:RBAM_38930"/>
<name>A0A4Y6A861_BACVZ</name>
<reference evidence="1 2" key="1">
    <citation type="journal article" date="2007" name="Nat. Biotechnol.">
        <title>Comparative analysis of the complete genome sequence of the plant growth-promoting bacterium Bacillus amyloliquefaciens FZB42.</title>
        <authorList>
            <person name="Chen X.H."/>
            <person name="Koumoutsi A."/>
            <person name="Scholz R."/>
            <person name="Eisenreich A."/>
            <person name="Schneider K."/>
            <person name="Heinemeyer I."/>
            <person name="Morgenstern B."/>
            <person name="Voss B."/>
            <person name="Hess W.R."/>
            <person name="Reva O."/>
            <person name="Junge H."/>
            <person name="Voigt B."/>
            <person name="Jungblut P.R."/>
            <person name="Vater J."/>
            <person name="Sussmuth R."/>
            <person name="Liesegang H."/>
            <person name="Strittmatter A."/>
            <person name="Gottschalk G."/>
            <person name="Borriss R."/>
        </authorList>
    </citation>
    <scope>NUCLEOTIDE SEQUENCE [LARGE SCALE GENOMIC DNA]</scope>
    <source>
        <strain evidence="2">DSM 23117 / BGSC 10A6 / LMG 26770 / FZB42</strain>
    </source>
</reference>